<sequence>MKSFMPLAALITLLLVFSCQEKSKNEESEKHRADSLTQKATVEEAKMMAETSGIIKTESVTQDSISISVEKDLFGTFFGGRATFFIVNEPENLIHGAKIKNVTFCYLDGALSRSKYVLEDDISEKLIETYGSFRIKGYDVADRKIIADRLVMVDYGQGKELNHDLQNFELSWAVGEGLVKVRVNRDSINQSYEYIEQLSDYKLLFKSIEYGSL</sequence>
<organism evidence="1 2">
    <name type="scientific">Agaribacillus aureus</name>
    <dbReference type="NCBI Taxonomy" id="3051825"/>
    <lineage>
        <taxon>Bacteria</taxon>
        <taxon>Pseudomonadati</taxon>
        <taxon>Bacteroidota</taxon>
        <taxon>Cytophagia</taxon>
        <taxon>Cytophagales</taxon>
        <taxon>Splendidivirgaceae</taxon>
        <taxon>Agaribacillus</taxon>
    </lineage>
</organism>
<evidence type="ECO:0008006" key="3">
    <source>
        <dbReference type="Google" id="ProtNLM"/>
    </source>
</evidence>
<protein>
    <recommendedName>
        <fullName evidence="3">Lipoprotein</fullName>
    </recommendedName>
</protein>
<evidence type="ECO:0000313" key="1">
    <source>
        <dbReference type="EMBL" id="MDN5212411.1"/>
    </source>
</evidence>
<dbReference type="EMBL" id="JAUJEB010000001">
    <property type="protein sequence ID" value="MDN5212411.1"/>
    <property type="molecule type" value="Genomic_DNA"/>
</dbReference>
<keyword evidence="2" id="KW-1185">Reference proteome</keyword>
<reference evidence="1" key="1">
    <citation type="submission" date="2023-06" db="EMBL/GenBank/DDBJ databases">
        <title>Genomic of Agaribacillus aureum.</title>
        <authorList>
            <person name="Wang G."/>
        </authorList>
    </citation>
    <scope>NUCLEOTIDE SEQUENCE</scope>
    <source>
        <strain evidence="1">BMA12</strain>
    </source>
</reference>
<gene>
    <name evidence="1" type="ORF">QQ020_10155</name>
</gene>
<comment type="caution">
    <text evidence="1">The sequence shown here is derived from an EMBL/GenBank/DDBJ whole genome shotgun (WGS) entry which is preliminary data.</text>
</comment>
<dbReference type="RefSeq" id="WP_346757728.1">
    <property type="nucleotide sequence ID" value="NZ_JAUJEB010000001.1"/>
</dbReference>
<dbReference type="Proteomes" id="UP001172083">
    <property type="component" value="Unassembled WGS sequence"/>
</dbReference>
<evidence type="ECO:0000313" key="2">
    <source>
        <dbReference type="Proteomes" id="UP001172083"/>
    </source>
</evidence>
<dbReference type="PROSITE" id="PS51257">
    <property type="entry name" value="PROKAR_LIPOPROTEIN"/>
    <property type="match status" value="1"/>
</dbReference>
<accession>A0ABT8L5T4</accession>
<name>A0ABT8L5T4_9BACT</name>
<proteinExistence type="predicted"/>